<accession>A0A8X6TME4</accession>
<evidence type="ECO:0000259" key="1">
    <source>
        <dbReference type="Pfam" id="PF13843"/>
    </source>
</evidence>
<dbReference type="EMBL" id="BMAW01106255">
    <property type="protein sequence ID" value="GFT23426.1"/>
    <property type="molecule type" value="Genomic_DNA"/>
</dbReference>
<name>A0A8X6TME4_NEPPI</name>
<dbReference type="PANTHER" id="PTHR46599">
    <property type="entry name" value="PIGGYBAC TRANSPOSABLE ELEMENT-DERIVED PROTEIN 4"/>
    <property type="match status" value="1"/>
</dbReference>
<dbReference type="OrthoDB" id="6435348at2759"/>
<dbReference type="PANTHER" id="PTHR46599:SF3">
    <property type="entry name" value="PIGGYBAC TRANSPOSABLE ELEMENT-DERIVED PROTEIN 4"/>
    <property type="match status" value="1"/>
</dbReference>
<reference evidence="2" key="1">
    <citation type="submission" date="2020-08" db="EMBL/GenBank/DDBJ databases">
        <title>Multicomponent nature underlies the extraordinary mechanical properties of spider dragline silk.</title>
        <authorList>
            <person name="Kono N."/>
            <person name="Nakamura H."/>
            <person name="Mori M."/>
            <person name="Yoshida Y."/>
            <person name="Ohtoshi R."/>
            <person name="Malay A.D."/>
            <person name="Moran D.A.P."/>
            <person name="Tomita M."/>
            <person name="Numata K."/>
            <person name="Arakawa K."/>
        </authorList>
    </citation>
    <scope>NUCLEOTIDE SEQUENCE</scope>
</reference>
<dbReference type="Proteomes" id="UP000887013">
    <property type="component" value="Unassembled WGS sequence"/>
</dbReference>
<dbReference type="AlphaFoldDB" id="A0A8X6TME4"/>
<proteinExistence type="predicted"/>
<organism evidence="2 3">
    <name type="scientific">Nephila pilipes</name>
    <name type="common">Giant wood spider</name>
    <name type="synonym">Nephila maculata</name>
    <dbReference type="NCBI Taxonomy" id="299642"/>
    <lineage>
        <taxon>Eukaryota</taxon>
        <taxon>Metazoa</taxon>
        <taxon>Ecdysozoa</taxon>
        <taxon>Arthropoda</taxon>
        <taxon>Chelicerata</taxon>
        <taxon>Arachnida</taxon>
        <taxon>Araneae</taxon>
        <taxon>Araneomorphae</taxon>
        <taxon>Entelegynae</taxon>
        <taxon>Araneoidea</taxon>
        <taxon>Nephilidae</taxon>
        <taxon>Nephila</taxon>
    </lineage>
</organism>
<dbReference type="Pfam" id="PF13843">
    <property type="entry name" value="DDE_Tnp_1_7"/>
    <property type="match status" value="1"/>
</dbReference>
<sequence>MEMKQPILNKVCTLYIDNWYSSPSLFLKLLKYDTNAFGTVKKNGKNMPKLLASLKLEKREVKIVSCRGIMTSKWKDKKDVYILITKHSNADFVDTGKKRKTKDGIRIFEDILCYRLQ</sequence>
<feature type="domain" description="PiggyBac transposable element-derived protein" evidence="1">
    <location>
        <begin position="1"/>
        <end position="102"/>
    </location>
</feature>
<evidence type="ECO:0000313" key="2">
    <source>
        <dbReference type="EMBL" id="GFT23426.1"/>
    </source>
</evidence>
<protein>
    <submittedName>
        <fullName evidence="2">PiggyBac transposable element-derived protein 4</fullName>
    </submittedName>
</protein>
<dbReference type="InterPro" id="IPR029526">
    <property type="entry name" value="PGBD"/>
</dbReference>
<gene>
    <name evidence="2" type="primary">EAI_00156</name>
    <name evidence="2" type="ORF">NPIL_169961</name>
</gene>
<keyword evidence="3" id="KW-1185">Reference proteome</keyword>
<comment type="caution">
    <text evidence="2">The sequence shown here is derived from an EMBL/GenBank/DDBJ whole genome shotgun (WGS) entry which is preliminary data.</text>
</comment>
<evidence type="ECO:0000313" key="3">
    <source>
        <dbReference type="Proteomes" id="UP000887013"/>
    </source>
</evidence>